<reference evidence="2 3" key="1">
    <citation type="submission" date="2019-03" db="EMBL/GenBank/DDBJ databases">
        <title>First draft genome of Liparis tanakae, snailfish: a comprehensive survey of snailfish specific genes.</title>
        <authorList>
            <person name="Kim W."/>
            <person name="Song I."/>
            <person name="Jeong J.-H."/>
            <person name="Kim D."/>
            <person name="Kim S."/>
            <person name="Ryu S."/>
            <person name="Song J.Y."/>
            <person name="Lee S.K."/>
        </authorList>
    </citation>
    <scope>NUCLEOTIDE SEQUENCE [LARGE SCALE GENOMIC DNA]</scope>
    <source>
        <tissue evidence="2">Muscle</tissue>
    </source>
</reference>
<name>A0A4Z2JFJ0_9TELE</name>
<feature type="chain" id="PRO_5021425010" evidence="1">
    <location>
        <begin position="23"/>
        <end position="123"/>
    </location>
</feature>
<evidence type="ECO:0000313" key="3">
    <source>
        <dbReference type="Proteomes" id="UP000314294"/>
    </source>
</evidence>
<feature type="signal peptide" evidence="1">
    <location>
        <begin position="1"/>
        <end position="22"/>
    </location>
</feature>
<gene>
    <name evidence="2" type="ORF">EYF80_000908</name>
</gene>
<evidence type="ECO:0000313" key="2">
    <source>
        <dbReference type="EMBL" id="TNN89029.1"/>
    </source>
</evidence>
<evidence type="ECO:0000256" key="1">
    <source>
        <dbReference type="SAM" id="SignalP"/>
    </source>
</evidence>
<comment type="caution">
    <text evidence="2">The sequence shown here is derived from an EMBL/GenBank/DDBJ whole genome shotgun (WGS) entry which is preliminary data.</text>
</comment>
<sequence length="123" mass="13404">MSVTCRLLRSRLCCTYLGCAAAEVVASTSSTCFSSSSSSLEKHTLSWLSVPLVTKPSSSSLEQAEVFLQGQGCYWKGRKDEGGEGHKTCHEEAVKLDGTAEWKRENKFDVTSRQIGINPTPGR</sequence>
<proteinExistence type="predicted"/>
<dbReference type="EMBL" id="SRLO01000003">
    <property type="protein sequence ID" value="TNN89029.1"/>
    <property type="molecule type" value="Genomic_DNA"/>
</dbReference>
<dbReference type="Proteomes" id="UP000314294">
    <property type="component" value="Unassembled WGS sequence"/>
</dbReference>
<accession>A0A4Z2JFJ0</accession>
<organism evidence="2 3">
    <name type="scientific">Liparis tanakae</name>
    <name type="common">Tanaka's snailfish</name>
    <dbReference type="NCBI Taxonomy" id="230148"/>
    <lineage>
        <taxon>Eukaryota</taxon>
        <taxon>Metazoa</taxon>
        <taxon>Chordata</taxon>
        <taxon>Craniata</taxon>
        <taxon>Vertebrata</taxon>
        <taxon>Euteleostomi</taxon>
        <taxon>Actinopterygii</taxon>
        <taxon>Neopterygii</taxon>
        <taxon>Teleostei</taxon>
        <taxon>Neoteleostei</taxon>
        <taxon>Acanthomorphata</taxon>
        <taxon>Eupercaria</taxon>
        <taxon>Perciformes</taxon>
        <taxon>Cottioidei</taxon>
        <taxon>Cottales</taxon>
        <taxon>Liparidae</taxon>
        <taxon>Liparis</taxon>
    </lineage>
</organism>
<protein>
    <submittedName>
        <fullName evidence="2">Uncharacterized protein</fullName>
    </submittedName>
</protein>
<keyword evidence="1" id="KW-0732">Signal</keyword>
<keyword evidence="3" id="KW-1185">Reference proteome</keyword>
<dbReference type="AlphaFoldDB" id="A0A4Z2JFJ0"/>